<proteinExistence type="inferred from homology"/>
<evidence type="ECO:0000256" key="4">
    <source>
        <dbReference type="ARBA" id="ARBA00022989"/>
    </source>
</evidence>
<keyword evidence="4 6" id="KW-1133">Transmembrane helix</keyword>
<dbReference type="Proteomes" id="UP000199468">
    <property type="component" value="Unassembled WGS sequence"/>
</dbReference>
<accession>A0ABY0P4I7</accession>
<evidence type="ECO:0000256" key="5">
    <source>
        <dbReference type="ARBA" id="ARBA00023136"/>
    </source>
</evidence>
<keyword evidence="5 6" id="KW-0472">Membrane</keyword>
<evidence type="ECO:0000256" key="2">
    <source>
        <dbReference type="ARBA" id="ARBA00007165"/>
    </source>
</evidence>
<comment type="caution">
    <text evidence="7">The sequence shown here is derived from an EMBL/GenBank/DDBJ whole genome shotgun (WGS) entry which is preliminary data.</text>
</comment>
<keyword evidence="3 6" id="KW-0812">Transmembrane</keyword>
<evidence type="ECO:0000313" key="7">
    <source>
        <dbReference type="EMBL" id="SDH26457.1"/>
    </source>
</evidence>
<dbReference type="InterPro" id="IPR002994">
    <property type="entry name" value="Surf1/Shy1"/>
</dbReference>
<organism evidence="7 8">
    <name type="scientific">Bosea robiniae</name>
    <dbReference type="NCBI Taxonomy" id="1036780"/>
    <lineage>
        <taxon>Bacteria</taxon>
        <taxon>Pseudomonadati</taxon>
        <taxon>Pseudomonadota</taxon>
        <taxon>Alphaproteobacteria</taxon>
        <taxon>Hyphomicrobiales</taxon>
        <taxon>Boseaceae</taxon>
        <taxon>Bosea</taxon>
    </lineage>
</organism>
<dbReference type="Pfam" id="PF02104">
    <property type="entry name" value="SURF1"/>
    <property type="match status" value="1"/>
</dbReference>
<evidence type="ECO:0000256" key="1">
    <source>
        <dbReference type="ARBA" id="ARBA00004370"/>
    </source>
</evidence>
<keyword evidence="8" id="KW-1185">Reference proteome</keyword>
<sequence>MSVDAGGHTRGGFARFAFAVALCLFTLVFAGLGIWQVERRSWKLDLIARVEARIHAAPSTAPGPDAWSGVGATADEYRRIALQGRYLDAPETLTMAVTGRGPGFWVMAPFRSDAGFTVLVNRGFVPEDRRGVDERRAAEPGETRVVGLLRLNEPGGGFLRNNDPATGRWYSRDVAAIAAARGLGAVAPYFVDADAAAEPGPLPRGGMTQVSFRNTHLVYALTWFCLALMSAGAAIFLIRRGSDEPSAS</sequence>
<evidence type="ECO:0000256" key="6">
    <source>
        <dbReference type="RuleBase" id="RU363076"/>
    </source>
</evidence>
<evidence type="ECO:0000313" key="8">
    <source>
        <dbReference type="Proteomes" id="UP000199468"/>
    </source>
</evidence>
<dbReference type="InterPro" id="IPR045214">
    <property type="entry name" value="Surf1/Surf4"/>
</dbReference>
<reference evidence="7 8" key="1">
    <citation type="submission" date="2016-10" db="EMBL/GenBank/DDBJ databases">
        <authorList>
            <person name="Varghese N."/>
            <person name="Submissions S."/>
        </authorList>
    </citation>
    <scope>NUCLEOTIDE SEQUENCE [LARGE SCALE GENOMIC DNA]</scope>
    <source>
        <strain evidence="7 8">DSM 26672</strain>
    </source>
</reference>
<protein>
    <recommendedName>
        <fullName evidence="6">SURF1-like protein</fullName>
    </recommendedName>
</protein>
<dbReference type="RefSeq" id="WP_091860563.1">
    <property type="nucleotide sequence ID" value="NZ_FNBZ01000007.1"/>
</dbReference>
<evidence type="ECO:0000256" key="3">
    <source>
        <dbReference type="ARBA" id="ARBA00022692"/>
    </source>
</evidence>
<feature type="transmembrane region" description="Helical" evidence="6">
    <location>
        <begin position="217"/>
        <end position="238"/>
    </location>
</feature>
<dbReference type="CDD" id="cd06662">
    <property type="entry name" value="SURF1"/>
    <property type="match status" value="1"/>
</dbReference>
<name>A0ABY0P4I7_9HYPH</name>
<dbReference type="PANTHER" id="PTHR23427">
    <property type="entry name" value="SURFEIT LOCUS PROTEIN"/>
    <property type="match status" value="1"/>
</dbReference>
<feature type="transmembrane region" description="Helical" evidence="6">
    <location>
        <begin position="12"/>
        <end position="35"/>
    </location>
</feature>
<comment type="subcellular location">
    <subcellularLocation>
        <location evidence="6">Cell membrane</location>
        <topology evidence="6">Multi-pass membrane protein</topology>
    </subcellularLocation>
    <subcellularLocation>
        <location evidence="1">Membrane</location>
    </subcellularLocation>
</comment>
<dbReference type="PANTHER" id="PTHR23427:SF2">
    <property type="entry name" value="SURFEIT LOCUS PROTEIN 1"/>
    <property type="match status" value="1"/>
</dbReference>
<gene>
    <name evidence="7" type="ORF">SAMN05421844_107314</name>
</gene>
<comment type="similarity">
    <text evidence="2 6">Belongs to the SURF1 family.</text>
</comment>
<dbReference type="EMBL" id="FNBZ01000007">
    <property type="protein sequence ID" value="SDH26457.1"/>
    <property type="molecule type" value="Genomic_DNA"/>
</dbReference>
<keyword evidence="6" id="KW-1003">Cell membrane</keyword>
<dbReference type="PROSITE" id="PS50895">
    <property type="entry name" value="SURF1"/>
    <property type="match status" value="1"/>
</dbReference>